<keyword evidence="2" id="KW-0032">Aminotransferase</keyword>
<protein>
    <submittedName>
        <fullName evidence="2">Aminotransferase</fullName>
    </submittedName>
</protein>
<feature type="chain" id="PRO_5014122176" evidence="1">
    <location>
        <begin position="21"/>
        <end position="204"/>
    </location>
</feature>
<organism evidence="2 3">
    <name type="scientific">Acinetobacter pseudolwoffii</name>
    <dbReference type="NCBI Taxonomy" id="2053287"/>
    <lineage>
        <taxon>Bacteria</taxon>
        <taxon>Pseudomonadati</taxon>
        <taxon>Pseudomonadota</taxon>
        <taxon>Gammaproteobacteria</taxon>
        <taxon>Moraxellales</taxon>
        <taxon>Moraxellaceae</taxon>
        <taxon>Acinetobacter</taxon>
    </lineage>
</organism>
<dbReference type="GO" id="GO:0008483">
    <property type="term" value="F:transaminase activity"/>
    <property type="evidence" value="ECO:0007669"/>
    <property type="project" value="UniProtKB-KW"/>
</dbReference>
<dbReference type="AlphaFoldDB" id="A0A2H9YS27"/>
<dbReference type="Proteomes" id="UP000243446">
    <property type="component" value="Unassembled WGS sequence"/>
</dbReference>
<feature type="signal peptide" evidence="1">
    <location>
        <begin position="1"/>
        <end position="20"/>
    </location>
</feature>
<dbReference type="EMBL" id="PHRG01000003">
    <property type="protein sequence ID" value="PJO75441.1"/>
    <property type="molecule type" value="Genomic_DNA"/>
</dbReference>
<comment type="caution">
    <text evidence="2">The sequence shown here is derived from an EMBL/GenBank/DDBJ whole genome shotgun (WGS) entry which is preliminary data.</text>
</comment>
<gene>
    <name evidence="2" type="ORF">CWI32_07870</name>
</gene>
<name>A0A2H9YS27_9GAMM</name>
<proteinExistence type="predicted"/>
<evidence type="ECO:0000313" key="2">
    <source>
        <dbReference type="EMBL" id="PJO75441.1"/>
    </source>
</evidence>
<evidence type="ECO:0000313" key="3">
    <source>
        <dbReference type="Proteomes" id="UP000243446"/>
    </source>
</evidence>
<sequence length="204" mass="23348">MNIKTALFLLPLGLPSLAFATVGGPQNIEILGYEVKEQKLYVMRHYLDGRGRLPQLYYYNFKSAKPNQLIQVNSLYINPKTKRIDYDQDSRKFDQDIAKIKKRLVPLSPIQSSKPQLKMLKTTTGTAAAWYDPQEKVPKWTYQYQVKSGSQKSPTHQAVSYQQGLKISQAYKVPKQNKTLVTVKYLGIPFETGYSIEDPVLLSR</sequence>
<keyword evidence="2" id="KW-0808">Transferase</keyword>
<reference evidence="2 3" key="1">
    <citation type="submission" date="2017-11" db="EMBL/GenBank/DDBJ databases">
        <title>Revising the taxonomy of the Acinetobacter lwoffii group: the description of Acinetobacter pseudolwoffii sp. nov. and emended description of Acinetobacter lwoffii.</title>
        <authorList>
            <person name="Nemec A."/>
            <person name="Radolfova-Krizova L."/>
        </authorList>
    </citation>
    <scope>NUCLEOTIDE SEQUENCE [LARGE SCALE GENOMIC DNA]</scope>
    <source>
        <strain evidence="2 3">ANC 5044</strain>
    </source>
</reference>
<evidence type="ECO:0000256" key="1">
    <source>
        <dbReference type="SAM" id="SignalP"/>
    </source>
</evidence>
<keyword evidence="1" id="KW-0732">Signal</keyword>
<accession>A0A2H9YS27</accession>